<dbReference type="Proteomes" id="UP000509429">
    <property type="component" value="Chromosome"/>
</dbReference>
<protein>
    <submittedName>
        <fullName evidence="1">Uncharacterized protein</fullName>
    </submittedName>
</protein>
<sequence>MSVKKIKVYPQINTMSIVGGKLDALTQEYENTKDLKTALEGWVNMIKKYDSVGYYPLVKPEFISEVLVGAFSNIKLTKKAVIADNNYQNISDYPQCNRVFQLPNEIKTQILKRLSGYFVSYQTDNWEILSVESIDNP</sequence>
<accession>A0A6N0HQB8</accession>
<dbReference type="KEGG" id="reo:HUE58_04860"/>
<name>A0A6N0HQB8_9GAMM</name>
<evidence type="ECO:0000313" key="1">
    <source>
        <dbReference type="EMBL" id="QKQ24451.1"/>
    </source>
</evidence>
<evidence type="ECO:0000313" key="2">
    <source>
        <dbReference type="Proteomes" id="UP000509429"/>
    </source>
</evidence>
<proteinExistence type="predicted"/>
<keyword evidence="2" id="KW-1185">Reference proteome</keyword>
<dbReference type="AlphaFoldDB" id="A0A6N0HQB8"/>
<dbReference type="EMBL" id="CP054490">
    <property type="protein sequence ID" value="QKQ24451.1"/>
    <property type="molecule type" value="Genomic_DNA"/>
</dbReference>
<organism evidence="1 2">
    <name type="scientific">Candidatus Ruthia endofausta</name>
    <dbReference type="NCBI Taxonomy" id="2738852"/>
    <lineage>
        <taxon>Bacteria</taxon>
        <taxon>Pseudomonadati</taxon>
        <taxon>Pseudomonadota</taxon>
        <taxon>Gammaproteobacteria</taxon>
        <taxon>Candidatus Pseudothioglobaceae</taxon>
        <taxon>Candidatus Ruthturnera</taxon>
    </lineage>
</organism>
<reference evidence="1 2" key="1">
    <citation type="submission" date="2020-05" db="EMBL/GenBank/DDBJ databases">
        <title>Horizontal transmission and recombination maintain forever young bacterial symbiont genomes.</title>
        <authorList>
            <person name="Russell S.L."/>
            <person name="Pepper-Tunick E."/>
            <person name="Svedberg J."/>
            <person name="Byrne A."/>
            <person name="Ruelas Castillo J."/>
            <person name="Vollmers C."/>
            <person name="Beinart R.A."/>
            <person name="Corbett-Detig R."/>
        </authorList>
    </citation>
    <scope>NUCLEOTIDE SEQUENCE [LARGE SCALE GENOMIC DNA]</scope>
    <source>
        <strain evidence="1">JDF_Ridge</strain>
    </source>
</reference>
<dbReference type="RefSeq" id="WP_174605888.1">
    <property type="nucleotide sequence ID" value="NZ_CP054490.1"/>
</dbReference>
<gene>
    <name evidence="1" type="ORF">HUE58_04860</name>
</gene>